<gene>
    <name evidence="1" type="ORF">L3081_06690</name>
</gene>
<comment type="caution">
    <text evidence="1">The sequence shown here is derived from an EMBL/GenBank/DDBJ whole genome shotgun (WGS) entry which is preliminary data.</text>
</comment>
<keyword evidence="2" id="KW-1185">Reference proteome</keyword>
<evidence type="ECO:0000313" key="2">
    <source>
        <dbReference type="Proteomes" id="UP001139646"/>
    </source>
</evidence>
<protein>
    <submittedName>
        <fullName evidence="1">Uncharacterized protein</fullName>
    </submittedName>
</protein>
<accession>A0ABS9WYR6</accession>
<dbReference type="RefSeq" id="WP_242284356.1">
    <property type="nucleotide sequence ID" value="NZ_JAKKSL010000001.1"/>
</dbReference>
<organism evidence="1 2">
    <name type="scientific">Colwellia maritima</name>
    <dbReference type="NCBI Taxonomy" id="2912588"/>
    <lineage>
        <taxon>Bacteria</taxon>
        <taxon>Pseudomonadati</taxon>
        <taxon>Pseudomonadota</taxon>
        <taxon>Gammaproteobacteria</taxon>
        <taxon>Alteromonadales</taxon>
        <taxon>Colwelliaceae</taxon>
        <taxon>Colwellia</taxon>
    </lineage>
</organism>
<dbReference type="Proteomes" id="UP001139646">
    <property type="component" value="Unassembled WGS sequence"/>
</dbReference>
<reference evidence="1" key="1">
    <citation type="submission" date="2022-01" db="EMBL/GenBank/DDBJ databases">
        <title>Colwellia maritima, isolated from seawater.</title>
        <authorList>
            <person name="Kristyanto S."/>
            <person name="Jung J."/>
            <person name="Jeon C.O."/>
        </authorList>
    </citation>
    <scope>NUCLEOTIDE SEQUENCE</scope>
    <source>
        <strain evidence="1">MSW7</strain>
    </source>
</reference>
<dbReference type="EMBL" id="JAKKSL010000001">
    <property type="protein sequence ID" value="MCI2283139.1"/>
    <property type="molecule type" value="Genomic_DNA"/>
</dbReference>
<proteinExistence type="predicted"/>
<evidence type="ECO:0000313" key="1">
    <source>
        <dbReference type="EMBL" id="MCI2283139.1"/>
    </source>
</evidence>
<name>A0ABS9WYR6_9GAMM</name>
<sequence length="115" mass="12044">MILIRLALIGTDYGATLNAVPTKRCRTSAGLCSAAEMAINDQYEWELALMGADVTNGGDSAGGLVNARACVSVNNNAVTVVITWEGRTELINGSTEGCGTTGSQRRQVSVEAFVF</sequence>